<evidence type="ECO:0000256" key="1">
    <source>
        <dbReference type="SAM" id="MobiDB-lite"/>
    </source>
</evidence>
<keyword evidence="4" id="KW-1185">Reference proteome</keyword>
<feature type="region of interest" description="Disordered" evidence="1">
    <location>
        <begin position="244"/>
        <end position="325"/>
    </location>
</feature>
<dbReference type="Proteomes" id="UP000835052">
    <property type="component" value="Unassembled WGS sequence"/>
</dbReference>
<feature type="chain" id="PRO_5035771177" evidence="2">
    <location>
        <begin position="18"/>
        <end position="504"/>
    </location>
</feature>
<name>A0A8S1HDN5_9PELO</name>
<dbReference type="AlphaFoldDB" id="A0A8S1HDN5"/>
<accession>A0A8S1HDN5</accession>
<comment type="caution">
    <text evidence="3">The sequence shown here is derived from an EMBL/GenBank/DDBJ whole genome shotgun (WGS) entry which is preliminary data.</text>
</comment>
<feature type="compositionally biased region" description="Basic residues" evidence="1">
    <location>
        <begin position="294"/>
        <end position="310"/>
    </location>
</feature>
<organism evidence="3 4">
    <name type="scientific">Caenorhabditis auriculariae</name>
    <dbReference type="NCBI Taxonomy" id="2777116"/>
    <lineage>
        <taxon>Eukaryota</taxon>
        <taxon>Metazoa</taxon>
        <taxon>Ecdysozoa</taxon>
        <taxon>Nematoda</taxon>
        <taxon>Chromadorea</taxon>
        <taxon>Rhabditida</taxon>
        <taxon>Rhabditina</taxon>
        <taxon>Rhabditomorpha</taxon>
        <taxon>Rhabditoidea</taxon>
        <taxon>Rhabditidae</taxon>
        <taxon>Peloderinae</taxon>
        <taxon>Caenorhabditis</taxon>
    </lineage>
</organism>
<gene>
    <name evidence="3" type="ORF">CAUJ_LOCUS9256</name>
</gene>
<keyword evidence="2" id="KW-0732">Signal</keyword>
<feature type="signal peptide" evidence="2">
    <location>
        <begin position="1"/>
        <end position="17"/>
    </location>
</feature>
<dbReference type="EMBL" id="CAJGYM010000034">
    <property type="protein sequence ID" value="CAD6193337.1"/>
    <property type="molecule type" value="Genomic_DNA"/>
</dbReference>
<sequence length="504" mass="57332">MDSYNVGLLLLWLPVLSSEVQVITYSVKVNDFDGERSIISFPHHTVIFIRVEISLRFIILLRKWLKASGTRVVKETGNMWFKSRPTVVSRKTSPLRLQNIITYSTPCYFSTSEPFNQSACPPPGGAHSGFIDDMLFVNLSSLLYTVINMKRKTSLFKNAVSSRRFAHLPRDVGLRELQKSPLIAGSDVFDDTALVNEVDSADPIREPLHGISGPVLPNSRLAHMPKDVELPEVIRVREKRRIIPGRIAGSPTRRKASNLQSGPELPNIRLAHTPKDVELPERAGPSKQPARPHAERRRTSRGVREKRRIIPGRIAGSPTRRKASNLPSERCRIIRCLDYPVCQLSQLQKEVNLGERPLIGPSSTHVTTKQTAGFFSTGAFLAYTRNSASMADSSNKKLLRSQCDAHRGFQRVQQHPTKMTTCKLLLKRFDRRNLAPRKASKFTRRLLQKRQMWELYGFPLRWPGPLWIWIRNIVAWTAKEVDNSSDSKIDKGYFKHVFLDESIF</sequence>
<evidence type="ECO:0000313" key="3">
    <source>
        <dbReference type="EMBL" id="CAD6193337.1"/>
    </source>
</evidence>
<reference evidence="3" key="1">
    <citation type="submission" date="2020-10" db="EMBL/GenBank/DDBJ databases">
        <authorList>
            <person name="Kikuchi T."/>
        </authorList>
    </citation>
    <scope>NUCLEOTIDE SEQUENCE</scope>
    <source>
        <strain evidence="3">NKZ352</strain>
    </source>
</reference>
<protein>
    <submittedName>
        <fullName evidence="3">Uncharacterized protein</fullName>
    </submittedName>
</protein>
<proteinExistence type="predicted"/>
<evidence type="ECO:0000256" key="2">
    <source>
        <dbReference type="SAM" id="SignalP"/>
    </source>
</evidence>
<evidence type="ECO:0000313" key="4">
    <source>
        <dbReference type="Proteomes" id="UP000835052"/>
    </source>
</evidence>